<proteinExistence type="inferred from homology"/>
<dbReference type="SUPFAM" id="SSF56645">
    <property type="entry name" value="Acyl-CoA dehydrogenase NM domain-like"/>
    <property type="match status" value="1"/>
</dbReference>
<keyword evidence="10" id="KW-1185">Reference proteome</keyword>
<organism evidence="9 10">
    <name type="scientific">Tumebacillus algifaecis</name>
    <dbReference type="NCBI Taxonomy" id="1214604"/>
    <lineage>
        <taxon>Bacteria</taxon>
        <taxon>Bacillati</taxon>
        <taxon>Bacillota</taxon>
        <taxon>Bacilli</taxon>
        <taxon>Bacillales</taxon>
        <taxon>Alicyclobacillaceae</taxon>
        <taxon>Tumebacillus</taxon>
    </lineage>
</organism>
<dbReference type="InterPro" id="IPR036250">
    <property type="entry name" value="AcylCo_DH-like_C"/>
</dbReference>
<comment type="similarity">
    <text evidence="2 5">Belongs to the acyl-CoA dehydrogenase family.</text>
</comment>
<accession>A0A223CY36</accession>
<keyword evidence="5" id="KW-0560">Oxidoreductase</keyword>
<evidence type="ECO:0000313" key="10">
    <source>
        <dbReference type="Proteomes" id="UP000214688"/>
    </source>
</evidence>
<dbReference type="Gene3D" id="2.40.110.10">
    <property type="entry name" value="Butyryl-CoA Dehydrogenase, subunit A, domain 2"/>
    <property type="match status" value="1"/>
</dbReference>
<dbReference type="GO" id="GO:0050660">
    <property type="term" value="F:flavin adenine dinucleotide binding"/>
    <property type="evidence" value="ECO:0007669"/>
    <property type="project" value="InterPro"/>
</dbReference>
<evidence type="ECO:0000256" key="2">
    <source>
        <dbReference type="ARBA" id="ARBA00009347"/>
    </source>
</evidence>
<feature type="domain" description="Acyl-CoA oxidase/dehydrogenase middle" evidence="7">
    <location>
        <begin position="121"/>
        <end position="211"/>
    </location>
</feature>
<dbReference type="Pfam" id="PF02771">
    <property type="entry name" value="Acyl-CoA_dh_N"/>
    <property type="match status" value="1"/>
</dbReference>
<evidence type="ECO:0000256" key="5">
    <source>
        <dbReference type="RuleBase" id="RU362125"/>
    </source>
</evidence>
<dbReference type="InterPro" id="IPR046373">
    <property type="entry name" value="Acyl-CoA_Oxase/DH_mid-dom_sf"/>
</dbReference>
<evidence type="ECO:0000259" key="6">
    <source>
        <dbReference type="Pfam" id="PF00441"/>
    </source>
</evidence>
<dbReference type="Pfam" id="PF00441">
    <property type="entry name" value="Acyl-CoA_dh_1"/>
    <property type="match status" value="1"/>
</dbReference>
<keyword evidence="4 5" id="KW-0274">FAD</keyword>
<comment type="cofactor">
    <cofactor evidence="1 5">
        <name>FAD</name>
        <dbReference type="ChEBI" id="CHEBI:57692"/>
    </cofactor>
</comment>
<dbReference type="AlphaFoldDB" id="A0A223CY36"/>
<dbReference type="OrthoDB" id="2985879at2"/>
<dbReference type="RefSeq" id="WP_094235365.1">
    <property type="nucleotide sequence ID" value="NZ_CP022657.1"/>
</dbReference>
<dbReference type="Proteomes" id="UP000214688">
    <property type="component" value="Chromosome"/>
</dbReference>
<evidence type="ECO:0000256" key="1">
    <source>
        <dbReference type="ARBA" id="ARBA00001974"/>
    </source>
</evidence>
<reference evidence="9 10" key="1">
    <citation type="journal article" date="2015" name="Int. J. Syst. Evol. Microbiol.">
        <title>Tumebacillus algifaecis sp. nov., isolated from decomposing algal scum.</title>
        <authorList>
            <person name="Wu Y.F."/>
            <person name="Zhang B."/>
            <person name="Xing P."/>
            <person name="Wu Q.L."/>
            <person name="Liu S.J."/>
        </authorList>
    </citation>
    <scope>NUCLEOTIDE SEQUENCE [LARGE SCALE GENOMIC DNA]</scope>
    <source>
        <strain evidence="9 10">THMBR28</strain>
    </source>
</reference>
<dbReference type="PANTHER" id="PTHR43884">
    <property type="entry name" value="ACYL-COA DEHYDROGENASE"/>
    <property type="match status" value="1"/>
</dbReference>
<dbReference type="InterPro" id="IPR006089">
    <property type="entry name" value="Acyl-CoA_DH_CS"/>
</dbReference>
<evidence type="ECO:0000256" key="3">
    <source>
        <dbReference type="ARBA" id="ARBA00022630"/>
    </source>
</evidence>
<dbReference type="InterPro" id="IPR013786">
    <property type="entry name" value="AcylCoA_DH/ox_N"/>
</dbReference>
<dbReference type="Gene3D" id="1.10.540.10">
    <property type="entry name" value="Acyl-CoA dehydrogenase/oxidase, N-terminal domain"/>
    <property type="match status" value="1"/>
</dbReference>
<dbReference type="SUPFAM" id="SSF47203">
    <property type="entry name" value="Acyl-CoA dehydrogenase C-terminal domain-like"/>
    <property type="match status" value="1"/>
</dbReference>
<keyword evidence="3 5" id="KW-0285">Flavoprotein</keyword>
<protein>
    <submittedName>
        <fullName evidence="9">Acyl-CoA dehydrogenase</fullName>
    </submittedName>
</protein>
<feature type="domain" description="Acyl-CoA dehydrogenase/oxidase C-terminal" evidence="6">
    <location>
        <begin position="228"/>
        <end position="374"/>
    </location>
</feature>
<name>A0A223CY36_9BACL</name>
<evidence type="ECO:0000259" key="7">
    <source>
        <dbReference type="Pfam" id="PF02770"/>
    </source>
</evidence>
<dbReference type="KEGG" id="tab:CIG75_03285"/>
<dbReference type="PROSITE" id="PS00073">
    <property type="entry name" value="ACYL_COA_DH_2"/>
    <property type="match status" value="1"/>
</dbReference>
<dbReference type="Gene3D" id="1.20.140.10">
    <property type="entry name" value="Butyryl-CoA Dehydrogenase, subunit A, domain 3"/>
    <property type="match status" value="1"/>
</dbReference>
<dbReference type="EMBL" id="CP022657">
    <property type="protein sequence ID" value="ASS74106.1"/>
    <property type="molecule type" value="Genomic_DNA"/>
</dbReference>
<dbReference type="FunFam" id="1.20.140.10:FF:000004">
    <property type="entry name" value="Acyl-CoA dehydrogenase FadE25"/>
    <property type="match status" value="1"/>
</dbReference>
<evidence type="ECO:0000256" key="4">
    <source>
        <dbReference type="ARBA" id="ARBA00022827"/>
    </source>
</evidence>
<dbReference type="InterPro" id="IPR006091">
    <property type="entry name" value="Acyl-CoA_Oxase/DH_mid-dom"/>
</dbReference>
<gene>
    <name evidence="9" type="ORF">CIG75_03285</name>
</gene>
<dbReference type="PIRSF" id="PIRSF016578">
    <property type="entry name" value="HsaA"/>
    <property type="match status" value="1"/>
</dbReference>
<feature type="domain" description="Acyl-CoA dehydrogenase/oxidase N-terminal" evidence="8">
    <location>
        <begin position="6"/>
        <end position="117"/>
    </location>
</feature>
<dbReference type="InterPro" id="IPR009075">
    <property type="entry name" value="AcylCo_DH/oxidase_C"/>
</dbReference>
<dbReference type="InterPro" id="IPR037069">
    <property type="entry name" value="AcylCoA_DH/ox_N_sf"/>
</dbReference>
<dbReference type="InterPro" id="IPR009100">
    <property type="entry name" value="AcylCoA_DH/oxidase_NM_dom_sf"/>
</dbReference>
<dbReference type="PANTHER" id="PTHR43884:SF12">
    <property type="entry name" value="ISOVALERYL-COA DEHYDROGENASE, MITOCHONDRIAL-RELATED"/>
    <property type="match status" value="1"/>
</dbReference>
<sequence length="377" mass="41663">MRTELTAEQLARKEEFRAFADQHVVPYAAWNDREENLHESIIPKMIERGYIGSMLPAEYGGMELDNVTLGVLNEELGRACSSTRVLLTVHGMLALALLRWGTREQRDYYLPKLAKGEVIGGFALSEPEVGSDAKSVKTTAVLEGDEYVLNGSKKWISMGMLADLFLVIASLDGKPTAFLVEADRAGFSRTHMKGLMGSRGSLIAELHFDNCRIPKSNLVGREGMGLTGVALSCLDYGRYTVAWGCVGLAQGCLEASVQYAKTRQQFGAPIGDNQLIQKMITEMVVQVKAARLLCYHAGHLKDVMNPDSIMETWNAKYMASVMVNKVAKDAVQIHGGNGVHPDYPVERYFRDAKINEIIEGSTQIHEFLIAKNVLRSM</sequence>
<dbReference type="GO" id="GO:0003995">
    <property type="term" value="F:acyl-CoA dehydrogenase activity"/>
    <property type="evidence" value="ECO:0007669"/>
    <property type="project" value="InterPro"/>
</dbReference>
<evidence type="ECO:0000313" key="9">
    <source>
        <dbReference type="EMBL" id="ASS74106.1"/>
    </source>
</evidence>
<dbReference type="Pfam" id="PF02770">
    <property type="entry name" value="Acyl-CoA_dh_M"/>
    <property type="match status" value="1"/>
</dbReference>
<evidence type="ECO:0000259" key="8">
    <source>
        <dbReference type="Pfam" id="PF02771"/>
    </source>
</evidence>